<dbReference type="InterPro" id="IPR013752">
    <property type="entry name" value="KPA_reductase"/>
</dbReference>
<dbReference type="Pfam" id="PF08546">
    <property type="entry name" value="ApbA_C"/>
    <property type="match status" value="1"/>
</dbReference>
<evidence type="ECO:0000313" key="8">
    <source>
        <dbReference type="EMBL" id="MBS3697612.1"/>
    </source>
</evidence>
<evidence type="ECO:0000256" key="2">
    <source>
        <dbReference type="ARBA" id="ARBA00022857"/>
    </source>
</evidence>
<accession>A0ABS5MQW1</accession>
<evidence type="ECO:0000256" key="1">
    <source>
        <dbReference type="ARBA" id="ARBA00007870"/>
    </source>
</evidence>
<evidence type="ECO:0000259" key="7">
    <source>
        <dbReference type="Pfam" id="PF08546"/>
    </source>
</evidence>
<dbReference type="SUPFAM" id="SSF51735">
    <property type="entry name" value="NAD(P)-binding Rossmann-fold domains"/>
    <property type="match status" value="1"/>
</dbReference>
<dbReference type="NCBIfam" id="NF009542">
    <property type="entry name" value="PRK12921.1-4"/>
    <property type="match status" value="1"/>
</dbReference>
<dbReference type="InterPro" id="IPR003710">
    <property type="entry name" value="ApbA"/>
</dbReference>
<evidence type="ECO:0000256" key="5">
    <source>
        <dbReference type="RuleBase" id="RU362068"/>
    </source>
</evidence>
<dbReference type="EMBL" id="JAGXBM010000013">
    <property type="protein sequence ID" value="MBS3697612.1"/>
    <property type="molecule type" value="Genomic_DNA"/>
</dbReference>
<keyword evidence="3 5" id="KW-0560">Oxidoreductase</keyword>
<dbReference type="SUPFAM" id="SSF48179">
    <property type="entry name" value="6-phosphogluconate dehydrogenase C-terminal domain-like"/>
    <property type="match status" value="1"/>
</dbReference>
<reference evidence="8 9" key="1">
    <citation type="submission" date="2021-05" db="EMBL/GenBank/DDBJ databases">
        <title>Staphylococcus fleurettii isolated from lake water in First Nation community in Manitoba, Canada.</title>
        <authorList>
            <person name="Bashar S."/>
            <person name="Murdock A."/>
            <person name="Patidar R."/>
            <person name="Golding G."/>
            <person name="Farenhorst A."/>
            <person name="Kumar A."/>
        </authorList>
    </citation>
    <scope>NUCLEOTIDE SEQUENCE [LARGE SCALE GENOMIC DNA]</scope>
    <source>
        <strain evidence="8 9">SF002</strain>
    </source>
</reference>
<dbReference type="PANTHER" id="PTHR21708">
    <property type="entry name" value="PROBABLE 2-DEHYDROPANTOATE 2-REDUCTASE"/>
    <property type="match status" value="1"/>
</dbReference>
<dbReference type="Pfam" id="PF02558">
    <property type="entry name" value="ApbA"/>
    <property type="match status" value="1"/>
</dbReference>
<protein>
    <recommendedName>
        <fullName evidence="5">2-dehydropantoate 2-reductase</fullName>
        <ecNumber evidence="5">1.1.1.169</ecNumber>
    </recommendedName>
    <alternativeName>
        <fullName evidence="5">Ketopantoate reductase</fullName>
    </alternativeName>
</protein>
<organism evidence="8 9">
    <name type="scientific">Mammaliicoccus fleurettii</name>
    <dbReference type="NCBI Taxonomy" id="150056"/>
    <lineage>
        <taxon>Bacteria</taxon>
        <taxon>Bacillati</taxon>
        <taxon>Bacillota</taxon>
        <taxon>Bacilli</taxon>
        <taxon>Bacillales</taxon>
        <taxon>Staphylococcaceae</taxon>
        <taxon>Mammaliicoccus</taxon>
    </lineage>
</organism>
<dbReference type="NCBIfam" id="TIGR00745">
    <property type="entry name" value="apbA_panE"/>
    <property type="match status" value="1"/>
</dbReference>
<feature type="domain" description="Ketopantoate reductase N-terminal" evidence="6">
    <location>
        <begin position="5"/>
        <end position="129"/>
    </location>
</feature>
<comment type="caution">
    <text evidence="8">The sequence shown here is derived from an EMBL/GenBank/DDBJ whole genome shotgun (WGS) entry which is preliminary data.</text>
</comment>
<feature type="domain" description="Ketopantoate reductase C-terminal" evidence="7">
    <location>
        <begin position="163"/>
        <end position="281"/>
    </location>
</feature>
<dbReference type="InterPro" id="IPR013328">
    <property type="entry name" value="6PGD_dom2"/>
</dbReference>
<name>A0ABS5MQW1_9STAP</name>
<dbReference type="Proteomes" id="UP000681586">
    <property type="component" value="Unassembled WGS sequence"/>
</dbReference>
<comment type="catalytic activity">
    <reaction evidence="5">
        <text>(R)-pantoate + NADP(+) = 2-dehydropantoate + NADPH + H(+)</text>
        <dbReference type="Rhea" id="RHEA:16233"/>
        <dbReference type="ChEBI" id="CHEBI:11561"/>
        <dbReference type="ChEBI" id="CHEBI:15378"/>
        <dbReference type="ChEBI" id="CHEBI:15980"/>
        <dbReference type="ChEBI" id="CHEBI:57783"/>
        <dbReference type="ChEBI" id="CHEBI:58349"/>
        <dbReference type="EC" id="1.1.1.169"/>
    </reaction>
</comment>
<comment type="catalytic activity">
    <reaction evidence="4">
        <text>6-phospho-D-gluconate + NADP(+) = D-ribulose 5-phosphate + CO2 + NADPH</text>
        <dbReference type="Rhea" id="RHEA:10116"/>
        <dbReference type="ChEBI" id="CHEBI:16526"/>
        <dbReference type="ChEBI" id="CHEBI:57783"/>
        <dbReference type="ChEBI" id="CHEBI:58121"/>
        <dbReference type="ChEBI" id="CHEBI:58349"/>
        <dbReference type="ChEBI" id="CHEBI:58759"/>
        <dbReference type="EC" id="1.1.1.44"/>
    </reaction>
</comment>
<evidence type="ECO:0000259" key="6">
    <source>
        <dbReference type="Pfam" id="PF02558"/>
    </source>
</evidence>
<sequence length="283" mass="32171">MKKFGIIGPGAVGTAIAYALNQSGHIVSLFGRSHSTVQFQEYNQNEQHELTVHSLQEANETVDVLFIAVKTTQLDSIIPYLNNVIHSNSVIILTQNGYGQLEKIDHPNKYQAVVYISGQKDGHHVTHFRDWTLKLPINDYTLDLQQSTQQSLLNIECLEDYAEQVWYKLIVNLGINTVTALTRQPAKVLNAIEVKTLCYNLLVEGKRVAEAEGVYFNDDLENSIMKIYDGYPDDMGTSMYYDMINNRPLETQYIQGYIYQLSQKHQLSTPHIDSTYAILSTFQ</sequence>
<dbReference type="EC" id="1.1.1.169" evidence="5"/>
<comment type="pathway">
    <text evidence="5">Cofactor biosynthesis; (R)-pantothenate biosynthesis; (R)-pantoate from 3-methyl-2-oxobutanoate: step 2/2.</text>
</comment>
<keyword evidence="2 5" id="KW-0521">NADP</keyword>
<comment type="similarity">
    <text evidence="1 5">Belongs to the ketopantoate reductase family.</text>
</comment>
<dbReference type="Gene3D" id="3.40.50.720">
    <property type="entry name" value="NAD(P)-binding Rossmann-like Domain"/>
    <property type="match status" value="1"/>
</dbReference>
<dbReference type="InterPro" id="IPR036291">
    <property type="entry name" value="NAD(P)-bd_dom_sf"/>
</dbReference>
<dbReference type="PANTHER" id="PTHR21708:SF26">
    <property type="entry name" value="2-DEHYDROPANTOATE 2-REDUCTASE"/>
    <property type="match status" value="1"/>
</dbReference>
<evidence type="ECO:0000256" key="3">
    <source>
        <dbReference type="ARBA" id="ARBA00023002"/>
    </source>
</evidence>
<dbReference type="InterPro" id="IPR013332">
    <property type="entry name" value="KPR_N"/>
</dbReference>
<dbReference type="InterPro" id="IPR008927">
    <property type="entry name" value="6-PGluconate_DH-like_C_sf"/>
</dbReference>
<gene>
    <name evidence="8" type="ORF">JJQ58_09060</name>
</gene>
<evidence type="ECO:0000313" key="9">
    <source>
        <dbReference type="Proteomes" id="UP000681586"/>
    </source>
</evidence>
<dbReference type="RefSeq" id="WP_203154023.1">
    <property type="nucleotide sequence ID" value="NZ_JAEPSA010000016.1"/>
</dbReference>
<dbReference type="InterPro" id="IPR051402">
    <property type="entry name" value="KPR-Related"/>
</dbReference>
<keyword evidence="9" id="KW-1185">Reference proteome</keyword>
<proteinExistence type="inferred from homology"/>
<evidence type="ECO:0000256" key="4">
    <source>
        <dbReference type="ARBA" id="ARBA00048640"/>
    </source>
</evidence>
<keyword evidence="5" id="KW-0566">Pantothenate biosynthesis</keyword>
<dbReference type="Gene3D" id="1.10.1040.10">
    <property type="entry name" value="N-(1-d-carboxylethyl)-l-norvaline Dehydrogenase, domain 2"/>
    <property type="match status" value="1"/>
</dbReference>
<comment type="function">
    <text evidence="5">Catalyzes the NADPH-dependent reduction of ketopantoate into pantoic acid.</text>
</comment>